<dbReference type="PANTHER" id="PTHR11662:SF455">
    <property type="entry name" value="GH23975P"/>
    <property type="match status" value="1"/>
</dbReference>
<keyword evidence="2 6" id="KW-0812">Transmembrane</keyword>
<dbReference type="GO" id="GO:0006820">
    <property type="term" value="P:monoatomic anion transport"/>
    <property type="evidence" value="ECO:0007669"/>
    <property type="project" value="TreeGrafter"/>
</dbReference>
<feature type="transmembrane region" description="Helical" evidence="6">
    <location>
        <begin position="42"/>
        <end position="61"/>
    </location>
</feature>
<name>A0AAV8YMJ1_9CUCU</name>
<keyword evidence="8" id="KW-1185">Reference proteome</keyword>
<dbReference type="InterPro" id="IPR050382">
    <property type="entry name" value="MFS_Na/Anion_cotransporter"/>
</dbReference>
<evidence type="ECO:0000256" key="2">
    <source>
        <dbReference type="ARBA" id="ARBA00022692"/>
    </source>
</evidence>
<keyword evidence="3 6" id="KW-1133">Transmembrane helix</keyword>
<dbReference type="GO" id="GO:0016020">
    <property type="term" value="C:membrane"/>
    <property type="evidence" value="ECO:0007669"/>
    <property type="project" value="UniProtKB-SubCell"/>
</dbReference>
<sequence length="104" mass="11749">MNFTGQFVNHLDVAPQFASILLGFSNTFATLPGIYSADDWRVVFYISSGIYLFGAVIYGLFASGELQSWAIESEPLKETYETDQRKNQTNQISYENKSFQPDTT</sequence>
<comment type="subcellular location">
    <subcellularLocation>
        <location evidence="1">Membrane</location>
        <topology evidence="1">Multi-pass membrane protein</topology>
    </subcellularLocation>
</comment>
<reference evidence="7" key="1">
    <citation type="journal article" date="2023" name="Insect Mol. Biol.">
        <title>Genome sequencing provides insights into the evolution of gene families encoding plant cell wall-degrading enzymes in longhorned beetles.</title>
        <authorList>
            <person name="Shin N.R."/>
            <person name="Okamura Y."/>
            <person name="Kirsch R."/>
            <person name="Pauchet Y."/>
        </authorList>
    </citation>
    <scope>NUCLEOTIDE SEQUENCE</scope>
    <source>
        <strain evidence="7">RBIC_L_NR</strain>
    </source>
</reference>
<evidence type="ECO:0000256" key="1">
    <source>
        <dbReference type="ARBA" id="ARBA00004141"/>
    </source>
</evidence>
<evidence type="ECO:0000313" key="7">
    <source>
        <dbReference type="EMBL" id="KAJ8952109.1"/>
    </source>
</evidence>
<protein>
    <recommendedName>
        <fullName evidence="9">Inorganic phosphate cotransporter</fullName>
    </recommendedName>
</protein>
<feature type="compositionally biased region" description="Polar residues" evidence="5">
    <location>
        <begin position="87"/>
        <end position="104"/>
    </location>
</feature>
<dbReference type="EMBL" id="JANEYF010002048">
    <property type="protein sequence ID" value="KAJ8952109.1"/>
    <property type="molecule type" value="Genomic_DNA"/>
</dbReference>
<organism evidence="7 8">
    <name type="scientific">Rhamnusium bicolor</name>
    <dbReference type="NCBI Taxonomy" id="1586634"/>
    <lineage>
        <taxon>Eukaryota</taxon>
        <taxon>Metazoa</taxon>
        <taxon>Ecdysozoa</taxon>
        <taxon>Arthropoda</taxon>
        <taxon>Hexapoda</taxon>
        <taxon>Insecta</taxon>
        <taxon>Pterygota</taxon>
        <taxon>Neoptera</taxon>
        <taxon>Endopterygota</taxon>
        <taxon>Coleoptera</taxon>
        <taxon>Polyphaga</taxon>
        <taxon>Cucujiformia</taxon>
        <taxon>Chrysomeloidea</taxon>
        <taxon>Cerambycidae</taxon>
        <taxon>Lepturinae</taxon>
        <taxon>Rhagiini</taxon>
        <taxon>Rhamnusium</taxon>
    </lineage>
</organism>
<dbReference type="Proteomes" id="UP001162156">
    <property type="component" value="Unassembled WGS sequence"/>
</dbReference>
<dbReference type="GO" id="GO:0022857">
    <property type="term" value="F:transmembrane transporter activity"/>
    <property type="evidence" value="ECO:0007669"/>
    <property type="project" value="TreeGrafter"/>
</dbReference>
<evidence type="ECO:0000313" key="8">
    <source>
        <dbReference type="Proteomes" id="UP001162156"/>
    </source>
</evidence>
<accession>A0AAV8YMJ1</accession>
<feature type="region of interest" description="Disordered" evidence="5">
    <location>
        <begin position="79"/>
        <end position="104"/>
    </location>
</feature>
<evidence type="ECO:0008006" key="9">
    <source>
        <dbReference type="Google" id="ProtNLM"/>
    </source>
</evidence>
<evidence type="ECO:0000256" key="6">
    <source>
        <dbReference type="SAM" id="Phobius"/>
    </source>
</evidence>
<dbReference type="AlphaFoldDB" id="A0AAV8YMJ1"/>
<evidence type="ECO:0000256" key="3">
    <source>
        <dbReference type="ARBA" id="ARBA00022989"/>
    </source>
</evidence>
<feature type="transmembrane region" description="Helical" evidence="6">
    <location>
        <begin position="17"/>
        <end position="35"/>
    </location>
</feature>
<evidence type="ECO:0000256" key="5">
    <source>
        <dbReference type="SAM" id="MobiDB-lite"/>
    </source>
</evidence>
<dbReference type="PANTHER" id="PTHR11662">
    <property type="entry name" value="SOLUTE CARRIER FAMILY 17"/>
    <property type="match status" value="1"/>
</dbReference>
<comment type="caution">
    <text evidence="7">The sequence shown here is derived from an EMBL/GenBank/DDBJ whole genome shotgun (WGS) entry which is preliminary data.</text>
</comment>
<gene>
    <name evidence="7" type="ORF">NQ314_007602</name>
</gene>
<evidence type="ECO:0000256" key="4">
    <source>
        <dbReference type="ARBA" id="ARBA00023136"/>
    </source>
</evidence>
<proteinExistence type="predicted"/>
<keyword evidence="4 6" id="KW-0472">Membrane</keyword>